<dbReference type="Gene3D" id="3.40.630.30">
    <property type="match status" value="1"/>
</dbReference>
<evidence type="ECO:0000313" key="5">
    <source>
        <dbReference type="EMBL" id="SPQ23704.1"/>
    </source>
</evidence>
<dbReference type="PANTHER" id="PTHR10908:SF0">
    <property type="entry name" value="SEROTONIN N-ACETYLTRANSFERASE"/>
    <property type="match status" value="1"/>
</dbReference>
<evidence type="ECO:0000256" key="3">
    <source>
        <dbReference type="SAM" id="MobiDB-lite"/>
    </source>
</evidence>
<dbReference type="SUPFAM" id="SSF55729">
    <property type="entry name" value="Acyl-CoA N-acyltransferases (Nat)"/>
    <property type="match status" value="1"/>
</dbReference>
<dbReference type="PANTHER" id="PTHR10908">
    <property type="entry name" value="SEROTONIN N-ACETYLTRANSFERASE"/>
    <property type="match status" value="1"/>
</dbReference>
<name>A0A3S4B7C3_9PEZI</name>
<feature type="domain" description="N-acetyltransferase" evidence="4">
    <location>
        <begin position="165"/>
        <end position="298"/>
    </location>
</feature>
<keyword evidence="1" id="KW-0808">Transferase</keyword>
<feature type="region of interest" description="Disordered" evidence="3">
    <location>
        <begin position="299"/>
        <end position="324"/>
    </location>
</feature>
<evidence type="ECO:0000313" key="6">
    <source>
        <dbReference type="Proteomes" id="UP000289323"/>
    </source>
</evidence>
<feature type="region of interest" description="Disordered" evidence="3">
    <location>
        <begin position="1"/>
        <end position="56"/>
    </location>
</feature>
<reference evidence="5 6" key="1">
    <citation type="submission" date="2018-04" db="EMBL/GenBank/DDBJ databases">
        <authorList>
            <person name="Huttner S."/>
            <person name="Dainat J."/>
        </authorList>
    </citation>
    <scope>NUCLEOTIDE SEQUENCE [LARGE SCALE GENOMIC DNA]</scope>
</reference>
<proteinExistence type="predicted"/>
<feature type="region of interest" description="Disordered" evidence="3">
    <location>
        <begin position="97"/>
        <end position="123"/>
    </location>
</feature>
<dbReference type="GO" id="GO:0004059">
    <property type="term" value="F:aralkylamine N-acetyltransferase activity"/>
    <property type="evidence" value="ECO:0007669"/>
    <property type="project" value="TreeGrafter"/>
</dbReference>
<organism evidence="5 6">
    <name type="scientific">Thermothielavioides terrestris</name>
    <dbReference type="NCBI Taxonomy" id="2587410"/>
    <lineage>
        <taxon>Eukaryota</taxon>
        <taxon>Fungi</taxon>
        <taxon>Dikarya</taxon>
        <taxon>Ascomycota</taxon>
        <taxon>Pezizomycotina</taxon>
        <taxon>Sordariomycetes</taxon>
        <taxon>Sordariomycetidae</taxon>
        <taxon>Sordariales</taxon>
        <taxon>Chaetomiaceae</taxon>
        <taxon>Thermothielavioides</taxon>
    </lineage>
</organism>
<dbReference type="PROSITE" id="PS51186">
    <property type="entry name" value="GNAT"/>
    <property type="match status" value="1"/>
</dbReference>
<dbReference type="EMBL" id="OUUZ01000011">
    <property type="protein sequence ID" value="SPQ23704.1"/>
    <property type="molecule type" value="Genomic_DNA"/>
</dbReference>
<keyword evidence="2" id="KW-0012">Acyltransferase</keyword>
<protein>
    <submittedName>
        <fullName evidence="5">B9caec81-fd07-40dd-a873-22daab84fcf0</fullName>
    </submittedName>
</protein>
<dbReference type="Proteomes" id="UP000289323">
    <property type="component" value="Unassembled WGS sequence"/>
</dbReference>
<accession>A0A3S4B7C3</accession>
<dbReference type="CDD" id="cd04301">
    <property type="entry name" value="NAT_SF"/>
    <property type="match status" value="1"/>
</dbReference>
<evidence type="ECO:0000256" key="1">
    <source>
        <dbReference type="ARBA" id="ARBA00022679"/>
    </source>
</evidence>
<dbReference type="InterPro" id="IPR016181">
    <property type="entry name" value="Acyl_CoA_acyltransferase"/>
</dbReference>
<dbReference type="Pfam" id="PF13673">
    <property type="entry name" value="Acetyltransf_10"/>
    <property type="match status" value="1"/>
</dbReference>
<feature type="compositionally biased region" description="Acidic residues" evidence="3">
    <location>
        <begin position="28"/>
        <end position="40"/>
    </location>
</feature>
<dbReference type="AlphaFoldDB" id="A0A3S4B7C3"/>
<dbReference type="GO" id="GO:0005737">
    <property type="term" value="C:cytoplasm"/>
    <property type="evidence" value="ECO:0007669"/>
    <property type="project" value="TreeGrafter"/>
</dbReference>
<feature type="compositionally biased region" description="Basic and acidic residues" evidence="3">
    <location>
        <begin position="98"/>
        <end position="108"/>
    </location>
</feature>
<evidence type="ECO:0000259" key="4">
    <source>
        <dbReference type="PROSITE" id="PS51186"/>
    </source>
</evidence>
<gene>
    <name evidence="5" type="ORF">TT172_LOCUS6123</name>
</gene>
<evidence type="ECO:0000256" key="2">
    <source>
        <dbReference type="ARBA" id="ARBA00023315"/>
    </source>
</evidence>
<sequence length="324" mass="35301">MAGADRQAAEAVQGSKALSPCRFQENDQAVDESLDLDGDFAEQQKMMSKRRRAAKDKPEYRLKKALPFAKPFVPTIRPLTVADLEACIALENAAFTQPEHRASPEKASPRHRNVSPPPSYHPSSTDLAYRLTVCPEVSLGLFVTIAPEQAKDLGIETLALARPVETGRADGAVSVLLAHAISTRTHGDVVTDADMDYPKDWRARSARVAEPVGHQEGGKTVALHSFAVLPRVHRCGLGQMLMRAFLDQMKSCGLVQRVALICQEHLATYYQRSGYKCLGKSEAQFGGGGWYNMAIDLQSSAGSQQPEDSQEPGEPLPKKVKPVA</sequence>
<dbReference type="InterPro" id="IPR000182">
    <property type="entry name" value="GNAT_dom"/>
</dbReference>
<dbReference type="InterPro" id="IPR051635">
    <property type="entry name" value="SNAT-like"/>
</dbReference>